<name>A0A3N5YEL7_9ALTE</name>
<dbReference type="EMBL" id="RPOK01000001">
    <property type="protein sequence ID" value="RPJ68235.1"/>
    <property type="molecule type" value="Genomic_DNA"/>
</dbReference>
<dbReference type="RefSeq" id="WP_124026237.1">
    <property type="nucleotide sequence ID" value="NZ_JBHRSN010000005.1"/>
</dbReference>
<proteinExistence type="predicted"/>
<gene>
    <name evidence="1" type="ORF">DRW07_02165</name>
</gene>
<organism evidence="1 2">
    <name type="scientific">Alteromonas sediminis</name>
    <dbReference type="NCBI Taxonomy" id="2259342"/>
    <lineage>
        <taxon>Bacteria</taxon>
        <taxon>Pseudomonadati</taxon>
        <taxon>Pseudomonadota</taxon>
        <taxon>Gammaproteobacteria</taxon>
        <taxon>Alteromonadales</taxon>
        <taxon>Alteromonadaceae</taxon>
        <taxon>Alteromonas/Salinimonas group</taxon>
        <taxon>Alteromonas</taxon>
    </lineage>
</organism>
<keyword evidence="2" id="KW-1185">Reference proteome</keyword>
<dbReference type="Proteomes" id="UP000275281">
    <property type="component" value="Unassembled WGS sequence"/>
</dbReference>
<dbReference type="AlphaFoldDB" id="A0A3N5YEL7"/>
<reference evidence="1 2" key="1">
    <citation type="submission" date="2018-11" db="EMBL/GenBank/DDBJ databases">
        <authorList>
            <person name="Ye M.-Q."/>
            <person name="Du Z.-J."/>
        </authorList>
    </citation>
    <scope>NUCLEOTIDE SEQUENCE [LARGE SCALE GENOMIC DNA]</scope>
    <source>
        <strain evidence="1 2">U0105</strain>
    </source>
</reference>
<accession>A0A3N5YEL7</accession>
<protein>
    <submittedName>
        <fullName evidence="1">Uncharacterized protein</fullName>
    </submittedName>
</protein>
<comment type="caution">
    <text evidence="1">The sequence shown here is derived from an EMBL/GenBank/DDBJ whole genome shotgun (WGS) entry which is preliminary data.</text>
</comment>
<evidence type="ECO:0000313" key="1">
    <source>
        <dbReference type="EMBL" id="RPJ68235.1"/>
    </source>
</evidence>
<evidence type="ECO:0000313" key="2">
    <source>
        <dbReference type="Proteomes" id="UP000275281"/>
    </source>
</evidence>
<sequence>MEKQINQSLVEINERLEIMIFLLEREIEERRLKNNEIPIRYRSAGLELVFCKYLLSLEVFKNGGPSQT</sequence>